<dbReference type="PANTHER" id="PTHR10218">
    <property type="entry name" value="GTP-BINDING PROTEIN ALPHA SUBUNIT"/>
    <property type="match status" value="1"/>
</dbReference>
<dbReference type="Pfam" id="PF17111">
    <property type="entry name" value="PigL_N"/>
    <property type="match status" value="1"/>
</dbReference>
<accession>A0AA39QWB8</accession>
<dbReference type="SMART" id="SM00275">
    <property type="entry name" value="G_alpha"/>
    <property type="match status" value="1"/>
</dbReference>
<dbReference type="InterPro" id="IPR027417">
    <property type="entry name" value="P-loop_NTPase"/>
</dbReference>
<dbReference type="Proteomes" id="UP001166286">
    <property type="component" value="Unassembled WGS sequence"/>
</dbReference>
<keyword evidence="6" id="KW-0175">Coiled coil</keyword>
<sequence>MDPISAAASIIGLIGAADTVMESLIKFIRSVRGAPKLAQTLLLEVSDVRAALTQLQRYLVGSKANARAHGDLLMVDQVIVTLYSCVKTFSELEEISESLKPAYTIQPGRMAQWVFKEERVRRLLSRLQHSKLSLNLMMATMTCSTVEEARASVEQLTNLVRKILENNQDMSQRMARLEVRTPGYSPSTAPSMFTSGETPAAVETHADSNSDNASCLTIKKASLGSEAMVSNSNNGCNPIFGFSFDDDLNNSRPYTRAMRRSLIWSPRTSAIGTIGWSCLSGLSLADVSEISVINLPVSPRELWNGARYSASYTGINGVLESIKEDLARTASESAPILRTPEPRVGAMTRLGSISLTSSRDPAKRRSTSFKLVKRLLKTRSESPVPEGRRTPSISIGDSGIPIAVLSRKILLLGASISGKTTIYNHLQILYGKDFTKAERSDAREWLVNYLIDAFKTAKEDMEFIQTDRGTEMKDAETFKLLAEATATGVLNDFYALRCYQVENVTLKIDQQPCQIFDVGGSRSERNKWGQCIKEVDTFIFVAPLTGYCQPLVEDPEINQMEESLIIFEQITKLEEANAVPILLLLTKVDLFKKMMIQTPICDTFPEYSGSLGCVTACNFFANEFAKRDERHMGTLRVCVTCAVDPTMFEGTVESIKSLLVTEKSNLKAAVSKSTNTSPVFERFANSPEQDVSHSYFGRVKSR</sequence>
<evidence type="ECO:0000259" key="7">
    <source>
        <dbReference type="Pfam" id="PF17111"/>
    </source>
</evidence>
<evidence type="ECO:0000256" key="6">
    <source>
        <dbReference type="SAM" id="Coils"/>
    </source>
</evidence>
<evidence type="ECO:0000256" key="3">
    <source>
        <dbReference type="ARBA" id="ARBA00023134"/>
    </source>
</evidence>
<evidence type="ECO:0000256" key="5">
    <source>
        <dbReference type="PIRSR" id="PIRSR601019-1"/>
    </source>
</evidence>
<feature type="coiled-coil region" evidence="6">
    <location>
        <begin position="146"/>
        <end position="180"/>
    </location>
</feature>
<keyword evidence="4" id="KW-0807">Transducer</keyword>
<dbReference type="PROSITE" id="PS51882">
    <property type="entry name" value="G_ALPHA"/>
    <property type="match status" value="1"/>
</dbReference>
<dbReference type="EMBL" id="JAFEKC020000018">
    <property type="protein sequence ID" value="KAK0509514.1"/>
    <property type="molecule type" value="Genomic_DNA"/>
</dbReference>
<reference evidence="8" key="1">
    <citation type="submission" date="2023-03" db="EMBL/GenBank/DDBJ databases">
        <title>Complete genome of Cladonia borealis.</title>
        <authorList>
            <person name="Park H."/>
        </authorList>
    </citation>
    <scope>NUCLEOTIDE SEQUENCE</scope>
    <source>
        <strain evidence="8">ANT050790</strain>
    </source>
</reference>
<dbReference type="PANTHER" id="PTHR10218:SF302">
    <property type="entry name" value="GUANINE NUCLEOTIDE-BINDING PROTEIN ALPHA-5 SUBUNIT"/>
    <property type="match status" value="1"/>
</dbReference>
<gene>
    <name evidence="8" type="ORF">JMJ35_007908</name>
</gene>
<dbReference type="Gene3D" id="3.40.50.300">
    <property type="entry name" value="P-loop containing nucleotide triphosphate hydrolases"/>
    <property type="match status" value="2"/>
</dbReference>
<dbReference type="InterPro" id="IPR001019">
    <property type="entry name" value="Gprotein_alpha_su"/>
</dbReference>
<dbReference type="SUPFAM" id="SSF52540">
    <property type="entry name" value="P-loop containing nucleoside triphosphate hydrolases"/>
    <property type="match status" value="1"/>
</dbReference>
<evidence type="ECO:0000256" key="4">
    <source>
        <dbReference type="ARBA" id="ARBA00023224"/>
    </source>
</evidence>
<keyword evidence="1" id="KW-0479">Metal-binding</keyword>
<dbReference type="Pfam" id="PF00503">
    <property type="entry name" value="G-alpha"/>
    <property type="match status" value="1"/>
</dbReference>
<dbReference type="GO" id="GO:0046872">
    <property type="term" value="F:metal ion binding"/>
    <property type="evidence" value="ECO:0007669"/>
    <property type="project" value="UniProtKB-KW"/>
</dbReference>
<dbReference type="GO" id="GO:0007188">
    <property type="term" value="P:adenylate cyclase-modulating G protein-coupled receptor signaling pathway"/>
    <property type="evidence" value="ECO:0007669"/>
    <property type="project" value="TreeGrafter"/>
</dbReference>
<keyword evidence="2 5" id="KW-0547">Nucleotide-binding</keyword>
<comment type="caution">
    <text evidence="8">The sequence shown here is derived from an EMBL/GenBank/DDBJ whole genome shotgun (WGS) entry which is preliminary data.</text>
</comment>
<dbReference type="GO" id="GO:0005834">
    <property type="term" value="C:heterotrimeric G-protein complex"/>
    <property type="evidence" value="ECO:0007669"/>
    <property type="project" value="TreeGrafter"/>
</dbReference>
<dbReference type="AlphaFoldDB" id="A0AA39QWB8"/>
<dbReference type="GO" id="GO:0003924">
    <property type="term" value="F:GTPase activity"/>
    <property type="evidence" value="ECO:0007669"/>
    <property type="project" value="InterPro"/>
</dbReference>
<evidence type="ECO:0000256" key="1">
    <source>
        <dbReference type="ARBA" id="ARBA00022723"/>
    </source>
</evidence>
<feature type="domain" description="Azaphilone pigments biosynthesis cluster protein L N-terminal" evidence="7">
    <location>
        <begin position="1"/>
        <end position="181"/>
    </location>
</feature>
<protein>
    <recommendedName>
        <fullName evidence="7">Azaphilone pigments biosynthesis cluster protein L N-terminal domain-containing protein</fullName>
    </recommendedName>
</protein>
<dbReference type="Gene3D" id="1.10.400.10">
    <property type="entry name" value="GI Alpha 1, domain 2-like"/>
    <property type="match status" value="1"/>
</dbReference>
<dbReference type="GO" id="GO:0031683">
    <property type="term" value="F:G-protein beta/gamma-subunit complex binding"/>
    <property type="evidence" value="ECO:0007669"/>
    <property type="project" value="InterPro"/>
</dbReference>
<dbReference type="GO" id="GO:0005525">
    <property type="term" value="F:GTP binding"/>
    <property type="evidence" value="ECO:0007669"/>
    <property type="project" value="UniProtKB-KW"/>
</dbReference>
<dbReference type="GO" id="GO:0005737">
    <property type="term" value="C:cytoplasm"/>
    <property type="evidence" value="ECO:0007669"/>
    <property type="project" value="TreeGrafter"/>
</dbReference>
<evidence type="ECO:0000256" key="2">
    <source>
        <dbReference type="ARBA" id="ARBA00022741"/>
    </source>
</evidence>
<proteinExistence type="predicted"/>
<name>A0AA39QWB8_9LECA</name>
<evidence type="ECO:0000313" key="8">
    <source>
        <dbReference type="EMBL" id="KAK0509514.1"/>
    </source>
</evidence>
<dbReference type="InterPro" id="IPR031348">
    <property type="entry name" value="PigL_N"/>
</dbReference>
<dbReference type="GO" id="GO:0001664">
    <property type="term" value="F:G protein-coupled receptor binding"/>
    <property type="evidence" value="ECO:0007669"/>
    <property type="project" value="TreeGrafter"/>
</dbReference>
<dbReference type="InterPro" id="IPR011025">
    <property type="entry name" value="GproteinA_insert"/>
</dbReference>
<keyword evidence="3 5" id="KW-0342">GTP-binding</keyword>
<feature type="binding site" evidence="5">
    <location>
        <position position="642"/>
    </location>
    <ligand>
        <name>GTP</name>
        <dbReference type="ChEBI" id="CHEBI:37565"/>
    </ligand>
</feature>
<evidence type="ECO:0000313" key="9">
    <source>
        <dbReference type="Proteomes" id="UP001166286"/>
    </source>
</evidence>
<keyword evidence="9" id="KW-1185">Reference proteome</keyword>
<organism evidence="8 9">
    <name type="scientific">Cladonia borealis</name>
    <dbReference type="NCBI Taxonomy" id="184061"/>
    <lineage>
        <taxon>Eukaryota</taxon>
        <taxon>Fungi</taxon>
        <taxon>Dikarya</taxon>
        <taxon>Ascomycota</taxon>
        <taxon>Pezizomycotina</taxon>
        <taxon>Lecanoromycetes</taxon>
        <taxon>OSLEUM clade</taxon>
        <taxon>Lecanoromycetidae</taxon>
        <taxon>Lecanorales</taxon>
        <taxon>Lecanorineae</taxon>
        <taxon>Cladoniaceae</taxon>
        <taxon>Cladonia</taxon>
    </lineage>
</organism>